<dbReference type="EMBL" id="LWBS01000305">
    <property type="protein sequence ID" value="OAP92943.1"/>
    <property type="molecule type" value="Genomic_DNA"/>
</dbReference>
<organism evidence="1">
    <name type="scientific">Rhizobium leguminosarum</name>
    <dbReference type="NCBI Taxonomy" id="384"/>
    <lineage>
        <taxon>Bacteria</taxon>
        <taxon>Pseudomonadati</taxon>
        <taxon>Pseudomonadota</taxon>
        <taxon>Alphaproteobacteria</taxon>
        <taxon>Hyphomicrobiales</taxon>
        <taxon>Rhizobiaceae</taxon>
        <taxon>Rhizobium/Agrobacterium group</taxon>
        <taxon>Rhizobium</taxon>
    </lineage>
</organism>
<reference evidence="1" key="1">
    <citation type="submission" date="2016-04" db="EMBL/GenBank/DDBJ databases">
        <title>Fast-growing isolate from the root nodules of Vavilovia formosa.</title>
        <authorList>
            <person name="Kimeklis A."/>
            <person name="Safronova V."/>
            <person name="Belimov A."/>
            <person name="Andronov E."/>
        </authorList>
    </citation>
    <scope>NUCLEOTIDE SEQUENCE [LARGE SCALE GENOMIC DNA]</scope>
    <source>
        <strain evidence="1">Vaf-46</strain>
    </source>
</reference>
<comment type="caution">
    <text evidence="1">The sequence shown here is derived from an EMBL/GenBank/DDBJ whole genome shotgun (WGS) entry which is preliminary data.</text>
</comment>
<sequence length="88" mass="9945">MREDLSDEKNNAQESRSVIHRRLDEQAKEIAHLDTTIAISGLGAILCEDITRLWVFVCRLAAGYAPLGLRSYREGLAKHQSRLEPPIM</sequence>
<evidence type="ECO:0000313" key="1">
    <source>
        <dbReference type="EMBL" id="OAP92943.1"/>
    </source>
</evidence>
<proteinExistence type="predicted"/>
<dbReference type="AlphaFoldDB" id="A0A179BNQ0"/>
<name>A0A179BNQ0_RHILE</name>
<accession>A0A179BNQ0</accession>
<gene>
    <name evidence="1" type="ORF">A4U53_25630</name>
</gene>
<protein>
    <submittedName>
        <fullName evidence="1">Uncharacterized protein</fullName>
    </submittedName>
</protein>